<evidence type="ECO:0000313" key="3">
    <source>
        <dbReference type="Proteomes" id="UP001174909"/>
    </source>
</evidence>
<organism evidence="2 3">
    <name type="scientific">Geodia barretti</name>
    <name type="common">Barrett's horny sponge</name>
    <dbReference type="NCBI Taxonomy" id="519541"/>
    <lineage>
        <taxon>Eukaryota</taxon>
        <taxon>Metazoa</taxon>
        <taxon>Porifera</taxon>
        <taxon>Demospongiae</taxon>
        <taxon>Heteroscleromorpha</taxon>
        <taxon>Tetractinellida</taxon>
        <taxon>Astrophorina</taxon>
        <taxon>Geodiidae</taxon>
        <taxon>Geodia</taxon>
    </lineage>
</organism>
<name>A0AA35SLF7_GEOBA</name>
<feature type="domain" description="Fibronectin type-III" evidence="1">
    <location>
        <begin position="1"/>
        <end position="39"/>
    </location>
</feature>
<gene>
    <name evidence="2" type="ORF">GBAR_LOCUS17787</name>
</gene>
<dbReference type="SUPFAM" id="SSF49265">
    <property type="entry name" value="Fibronectin type III"/>
    <property type="match status" value="1"/>
</dbReference>
<dbReference type="Gene3D" id="2.60.40.10">
    <property type="entry name" value="Immunoglobulins"/>
    <property type="match status" value="1"/>
</dbReference>
<accession>A0AA35SLF7</accession>
<dbReference type="PROSITE" id="PS50853">
    <property type="entry name" value="FN3"/>
    <property type="match status" value="1"/>
</dbReference>
<sequence length="187" mass="20813">MITLSGLTNKTVYTVVVAARTSAGTGVYSQPQNIEIPDYVFFSLNGNIIPNHGYVAINDIGSTDNTALLCHTNRPPPNSGNSGGNWYAPDMTRINYDEINGVARNRGPTIVRLKRTTSTGTPPEGIYLCEIMDAAFTLQLVYIGVYNSGEGIMLYNLNEIWFLNVFMFGTLFRASNTVWWYHFHSKQ</sequence>
<evidence type="ECO:0000313" key="2">
    <source>
        <dbReference type="EMBL" id="CAI8031312.1"/>
    </source>
</evidence>
<dbReference type="InterPro" id="IPR003961">
    <property type="entry name" value="FN3_dom"/>
</dbReference>
<reference evidence="2" key="1">
    <citation type="submission" date="2023-03" db="EMBL/GenBank/DDBJ databases">
        <authorList>
            <person name="Steffen K."/>
            <person name="Cardenas P."/>
        </authorList>
    </citation>
    <scope>NUCLEOTIDE SEQUENCE</scope>
</reference>
<evidence type="ECO:0000259" key="1">
    <source>
        <dbReference type="PROSITE" id="PS50853"/>
    </source>
</evidence>
<dbReference type="AlphaFoldDB" id="A0AA35SLF7"/>
<proteinExistence type="predicted"/>
<dbReference type="Proteomes" id="UP001174909">
    <property type="component" value="Unassembled WGS sequence"/>
</dbReference>
<keyword evidence="3" id="KW-1185">Reference proteome</keyword>
<comment type="caution">
    <text evidence="2">The sequence shown here is derived from an EMBL/GenBank/DDBJ whole genome shotgun (WGS) entry which is preliminary data.</text>
</comment>
<protein>
    <recommendedName>
        <fullName evidence="1">Fibronectin type-III domain-containing protein</fullName>
    </recommendedName>
</protein>
<dbReference type="EMBL" id="CASHTH010002529">
    <property type="protein sequence ID" value="CAI8031312.1"/>
    <property type="molecule type" value="Genomic_DNA"/>
</dbReference>
<dbReference type="InterPro" id="IPR036116">
    <property type="entry name" value="FN3_sf"/>
</dbReference>
<dbReference type="InterPro" id="IPR013783">
    <property type="entry name" value="Ig-like_fold"/>
</dbReference>